<gene>
    <name evidence="1" type="ORF">PN36_27625</name>
</gene>
<comment type="caution">
    <text evidence="1">The sequence shown here is derived from an EMBL/GenBank/DDBJ whole genome shotgun (WGS) entry which is preliminary data.</text>
</comment>
<organism evidence="1 2">
    <name type="scientific">Candidatus Thiomargarita nelsonii</name>
    <dbReference type="NCBI Taxonomy" id="1003181"/>
    <lineage>
        <taxon>Bacteria</taxon>
        <taxon>Pseudomonadati</taxon>
        <taxon>Pseudomonadota</taxon>
        <taxon>Gammaproteobacteria</taxon>
        <taxon>Thiotrichales</taxon>
        <taxon>Thiotrichaceae</taxon>
        <taxon>Thiomargarita</taxon>
    </lineage>
</organism>
<dbReference type="EMBL" id="JSZA02000172">
    <property type="protein sequence ID" value="KHD08157.1"/>
    <property type="molecule type" value="Genomic_DNA"/>
</dbReference>
<evidence type="ECO:0000313" key="1">
    <source>
        <dbReference type="EMBL" id="KHD08157.1"/>
    </source>
</evidence>
<keyword evidence="2" id="KW-1185">Reference proteome</keyword>
<proteinExistence type="predicted"/>
<name>A0A0A6PCT3_9GAMM</name>
<reference evidence="1 2" key="1">
    <citation type="journal article" date="2016" name="Front. Microbiol.">
        <title>Single-Cell (Meta-)Genomics of a Dimorphic Candidatus Thiomargarita nelsonii Reveals Genomic Plasticity.</title>
        <authorList>
            <person name="Flood B.E."/>
            <person name="Fliss P."/>
            <person name="Jones D.S."/>
            <person name="Dick G.J."/>
            <person name="Jain S."/>
            <person name="Kaster A.K."/>
            <person name="Winkel M."/>
            <person name="Mussmann M."/>
            <person name="Bailey J."/>
        </authorList>
    </citation>
    <scope>NUCLEOTIDE SEQUENCE [LARGE SCALE GENOMIC DNA]</scope>
    <source>
        <strain evidence="1">Hydrate Ridge</strain>
    </source>
</reference>
<dbReference type="Proteomes" id="UP000030428">
    <property type="component" value="Unassembled WGS sequence"/>
</dbReference>
<protein>
    <submittedName>
        <fullName evidence="1">Uncharacterized protein</fullName>
    </submittedName>
</protein>
<sequence length="119" mass="13122">MNCAESLGPGLAALSAAIEAGEIFANETFAAHCTECSGSEPSVKAREAFVKKIDNKAICQVMCCCKDESYRQVCVQKTLASVGCVPRTINYLFKIKWCRFKTVRRTHPTLVPKIIFSNK</sequence>
<dbReference type="AlphaFoldDB" id="A0A0A6PCT3"/>
<evidence type="ECO:0000313" key="2">
    <source>
        <dbReference type="Proteomes" id="UP000030428"/>
    </source>
</evidence>
<accession>A0A0A6PCT3</accession>